<keyword evidence="4 7" id="KW-1133">Transmembrane helix</keyword>
<dbReference type="Proteomes" id="UP000515292">
    <property type="component" value="Chromosome"/>
</dbReference>
<organism evidence="8 9">
    <name type="scientific">Sandaracinobacteroides saxicola</name>
    <dbReference type="NCBI Taxonomy" id="2759707"/>
    <lineage>
        <taxon>Bacteria</taxon>
        <taxon>Pseudomonadati</taxon>
        <taxon>Pseudomonadota</taxon>
        <taxon>Alphaproteobacteria</taxon>
        <taxon>Sphingomonadales</taxon>
        <taxon>Sphingosinicellaceae</taxon>
        <taxon>Sandaracinobacteroides</taxon>
    </lineage>
</organism>
<keyword evidence="3 7" id="KW-0812">Transmembrane</keyword>
<dbReference type="InterPro" id="IPR036259">
    <property type="entry name" value="MFS_trans_sf"/>
</dbReference>
<feature type="transmembrane region" description="Helical" evidence="7">
    <location>
        <begin position="390"/>
        <end position="408"/>
    </location>
</feature>
<gene>
    <name evidence="8" type="ORF">H3309_14860</name>
</gene>
<accession>A0A7G5IGT4</accession>
<evidence type="ECO:0000256" key="7">
    <source>
        <dbReference type="SAM" id="Phobius"/>
    </source>
</evidence>
<evidence type="ECO:0000256" key="1">
    <source>
        <dbReference type="ARBA" id="ARBA00004127"/>
    </source>
</evidence>
<feature type="transmembrane region" description="Helical" evidence="7">
    <location>
        <begin position="155"/>
        <end position="174"/>
    </location>
</feature>
<feature type="transmembrane region" description="Helical" evidence="7">
    <location>
        <begin position="360"/>
        <end position="378"/>
    </location>
</feature>
<proteinExistence type="predicted"/>
<feature type="transmembrane region" description="Helical" evidence="7">
    <location>
        <begin position="474"/>
        <end position="496"/>
    </location>
</feature>
<dbReference type="KEGG" id="sand:H3309_14860"/>
<dbReference type="Pfam" id="PF11700">
    <property type="entry name" value="ATG22"/>
    <property type="match status" value="1"/>
</dbReference>
<dbReference type="Gene3D" id="1.20.1250.20">
    <property type="entry name" value="MFS general substrate transporter like domains"/>
    <property type="match status" value="1"/>
</dbReference>
<dbReference type="PANTHER" id="PTHR23519">
    <property type="entry name" value="AUTOPHAGY-RELATED PROTEIN 22"/>
    <property type="match status" value="1"/>
</dbReference>
<feature type="transmembrane region" description="Helical" evidence="7">
    <location>
        <begin position="97"/>
        <end position="119"/>
    </location>
</feature>
<dbReference type="SUPFAM" id="SSF103473">
    <property type="entry name" value="MFS general substrate transporter"/>
    <property type="match status" value="1"/>
</dbReference>
<evidence type="ECO:0000256" key="2">
    <source>
        <dbReference type="ARBA" id="ARBA00022448"/>
    </source>
</evidence>
<dbReference type="PANTHER" id="PTHR23519:SF1">
    <property type="entry name" value="AUTOPHAGY-RELATED PROTEIN 22"/>
    <property type="match status" value="1"/>
</dbReference>
<feature type="transmembrane region" description="Helical" evidence="7">
    <location>
        <begin position="328"/>
        <end position="348"/>
    </location>
</feature>
<sequence>MCPPPSPWSRSSSPPKCRFYEPGCAGRRRRTGAGARSGLPPSAFLCPADAGRRRRTGAGARSGLPPSADQTLTQRTGSRLPGSAIAWASFEGLRNPLIILCTIYVFAPYYVGTVAASPVAGQALIAQANQYAGWMVALTAPLMGVVVDRMGPRKPGLAIIVALLLPILWTLWFVVPGGPIGAGAVLMLFTAYTALFAWTEVFHNALLVPAAKGEVAHTSGLGLALGNLFSVAALVAVLWMFALPGSVDWPGVPDAPLFGVDAAAHEPARLVGPLSAVLVALGLLVIVLGVPDAPRTGVRLGAALRAGLADLRAMLGELKRNREAAKFLLARMLYADGKTVIIAMGGVLASGVMGWGTLDMLAYGIILSVFAVLGGFLAGPLDNAIGPKRAILIEIGVTSAVLVALLLSDQGRIAGFAVPAAPLWGGPVFQTLPELGYLALACISAVSITAAYASSRTMLAVLVPVEKSASFFGLYVLSGTATMWLGPTLLAIATSYFQSQQAGFATVHLLLGAGFAVLLTVRAPGGRVVAV</sequence>
<evidence type="ECO:0000256" key="3">
    <source>
        <dbReference type="ARBA" id="ARBA00022692"/>
    </source>
</evidence>
<feature type="transmembrane region" description="Helical" evidence="7">
    <location>
        <begin position="131"/>
        <end position="148"/>
    </location>
</feature>
<dbReference type="EMBL" id="CP059851">
    <property type="protein sequence ID" value="QMW22576.1"/>
    <property type="molecule type" value="Genomic_DNA"/>
</dbReference>
<protein>
    <submittedName>
        <fullName evidence="8">MFS transporter</fullName>
    </submittedName>
</protein>
<evidence type="ECO:0000256" key="4">
    <source>
        <dbReference type="ARBA" id="ARBA00022989"/>
    </source>
</evidence>
<keyword evidence="5 7" id="KW-0472">Membrane</keyword>
<feature type="transmembrane region" description="Helical" evidence="7">
    <location>
        <begin position="220"/>
        <end position="242"/>
    </location>
</feature>
<comment type="subcellular location">
    <subcellularLocation>
        <location evidence="1">Endomembrane system</location>
        <topology evidence="1">Multi-pass membrane protein</topology>
    </subcellularLocation>
</comment>
<feature type="transmembrane region" description="Helical" evidence="7">
    <location>
        <begin position="270"/>
        <end position="290"/>
    </location>
</feature>
<dbReference type="InterPro" id="IPR050495">
    <property type="entry name" value="ATG22/LtaA_families"/>
</dbReference>
<evidence type="ECO:0000256" key="5">
    <source>
        <dbReference type="ARBA" id="ARBA00023136"/>
    </source>
</evidence>
<name>A0A7G5IGT4_9SPHN</name>
<dbReference type="GO" id="GO:0012505">
    <property type="term" value="C:endomembrane system"/>
    <property type="evidence" value="ECO:0007669"/>
    <property type="project" value="UniProtKB-SubCell"/>
</dbReference>
<evidence type="ECO:0000256" key="6">
    <source>
        <dbReference type="SAM" id="MobiDB-lite"/>
    </source>
</evidence>
<evidence type="ECO:0000313" key="8">
    <source>
        <dbReference type="EMBL" id="QMW22576.1"/>
    </source>
</evidence>
<dbReference type="AlphaFoldDB" id="A0A7G5IGT4"/>
<reference evidence="8 9" key="1">
    <citation type="submission" date="2020-07" db="EMBL/GenBank/DDBJ databases">
        <title>Complete genome sequence for Sandaracinobacter sp. M6.</title>
        <authorList>
            <person name="Tang Y."/>
            <person name="Liu Q."/>
            <person name="Guo Z."/>
            <person name="Lei P."/>
            <person name="Huang B."/>
        </authorList>
    </citation>
    <scope>NUCLEOTIDE SEQUENCE [LARGE SCALE GENOMIC DNA]</scope>
    <source>
        <strain evidence="8 9">M6</strain>
    </source>
</reference>
<evidence type="ECO:0000313" key="9">
    <source>
        <dbReference type="Proteomes" id="UP000515292"/>
    </source>
</evidence>
<keyword evidence="9" id="KW-1185">Reference proteome</keyword>
<keyword evidence="2" id="KW-0813">Transport</keyword>
<dbReference type="InterPro" id="IPR024671">
    <property type="entry name" value="Atg22-like"/>
</dbReference>
<feature type="transmembrane region" description="Helical" evidence="7">
    <location>
        <begin position="435"/>
        <end position="453"/>
    </location>
</feature>
<feature type="transmembrane region" description="Helical" evidence="7">
    <location>
        <begin position="502"/>
        <end position="521"/>
    </location>
</feature>
<feature type="region of interest" description="Disordered" evidence="6">
    <location>
        <begin position="47"/>
        <end position="75"/>
    </location>
</feature>
<feature type="transmembrane region" description="Helical" evidence="7">
    <location>
        <begin position="180"/>
        <end position="199"/>
    </location>
</feature>